<dbReference type="SMART" id="SM00257">
    <property type="entry name" value="LysM"/>
    <property type="match status" value="1"/>
</dbReference>
<dbReference type="PANTHER" id="PTHR21666">
    <property type="entry name" value="PEPTIDASE-RELATED"/>
    <property type="match status" value="1"/>
</dbReference>
<dbReference type="EMBL" id="UOGJ01000137">
    <property type="protein sequence ID" value="VAX37792.1"/>
    <property type="molecule type" value="Genomic_DNA"/>
</dbReference>
<dbReference type="CDD" id="cd00118">
    <property type="entry name" value="LysM"/>
    <property type="match status" value="1"/>
</dbReference>
<keyword evidence="1" id="KW-0732">Signal</keyword>
<sequence length="238" mass="27000">MKDPKNGIFQVSIVVFLILSLSGCVTMELGNPEEDKGDRIEHKPPITELPERDYLGVYHTIKPKETIWRIAKTYDVVIDDIIKANSITDITNVEKGEVIFIPGAQGIKKVFLETEEMQKEFIWPIKGQLISRFGQHRAGQINKGIDIRVRKGAVVKAARTGRVVFADYLPGEGYMVILDHTDEFYSLYSHNAKLLVELGDLVFKNASLAHVGQRDNSTFLHFEIRRNAISDNPLYYLP</sequence>
<accession>A0A3B1DAM0</accession>
<name>A0A3B1DAM0_9ZZZZ</name>
<dbReference type="AlphaFoldDB" id="A0A3B1DAM0"/>
<dbReference type="PROSITE" id="PS51782">
    <property type="entry name" value="LYSM"/>
    <property type="match status" value="1"/>
</dbReference>
<dbReference type="InterPro" id="IPR011055">
    <property type="entry name" value="Dup_hybrid_motif"/>
</dbReference>
<evidence type="ECO:0000313" key="3">
    <source>
        <dbReference type="EMBL" id="VAX37792.1"/>
    </source>
</evidence>
<dbReference type="SUPFAM" id="SSF51261">
    <property type="entry name" value="Duplicated hybrid motif"/>
    <property type="match status" value="1"/>
</dbReference>
<feature type="domain" description="LysM" evidence="2">
    <location>
        <begin position="57"/>
        <end position="101"/>
    </location>
</feature>
<gene>
    <name evidence="3" type="ORF">MNBD_UNCLBAC01-1500</name>
</gene>
<dbReference type="InterPro" id="IPR036779">
    <property type="entry name" value="LysM_dom_sf"/>
</dbReference>
<dbReference type="CDD" id="cd12797">
    <property type="entry name" value="M23_peptidase"/>
    <property type="match status" value="1"/>
</dbReference>
<evidence type="ECO:0000256" key="1">
    <source>
        <dbReference type="ARBA" id="ARBA00022729"/>
    </source>
</evidence>
<dbReference type="Pfam" id="PF01476">
    <property type="entry name" value="LysM"/>
    <property type="match status" value="1"/>
</dbReference>
<reference evidence="3" key="1">
    <citation type="submission" date="2018-06" db="EMBL/GenBank/DDBJ databases">
        <authorList>
            <person name="Zhirakovskaya E."/>
        </authorList>
    </citation>
    <scope>NUCLEOTIDE SEQUENCE</scope>
</reference>
<organism evidence="3">
    <name type="scientific">hydrothermal vent metagenome</name>
    <dbReference type="NCBI Taxonomy" id="652676"/>
    <lineage>
        <taxon>unclassified sequences</taxon>
        <taxon>metagenomes</taxon>
        <taxon>ecological metagenomes</taxon>
    </lineage>
</organism>
<dbReference type="InterPro" id="IPR050570">
    <property type="entry name" value="Cell_wall_metabolism_enzyme"/>
</dbReference>
<dbReference type="PROSITE" id="PS51257">
    <property type="entry name" value="PROKAR_LIPOPROTEIN"/>
    <property type="match status" value="1"/>
</dbReference>
<dbReference type="Gene3D" id="2.70.70.10">
    <property type="entry name" value="Glucose Permease (Domain IIA)"/>
    <property type="match status" value="1"/>
</dbReference>
<proteinExistence type="predicted"/>
<dbReference type="GO" id="GO:0004222">
    <property type="term" value="F:metalloendopeptidase activity"/>
    <property type="evidence" value="ECO:0007669"/>
    <property type="project" value="TreeGrafter"/>
</dbReference>
<protein>
    <recommendedName>
        <fullName evidence="2">LysM domain-containing protein</fullName>
    </recommendedName>
</protein>
<dbReference type="Gene3D" id="3.10.350.10">
    <property type="entry name" value="LysM domain"/>
    <property type="match status" value="1"/>
</dbReference>
<dbReference type="InterPro" id="IPR018392">
    <property type="entry name" value="LysM"/>
</dbReference>
<evidence type="ECO:0000259" key="2">
    <source>
        <dbReference type="PROSITE" id="PS51782"/>
    </source>
</evidence>
<dbReference type="Pfam" id="PF01551">
    <property type="entry name" value="Peptidase_M23"/>
    <property type="match status" value="1"/>
</dbReference>
<dbReference type="InterPro" id="IPR016047">
    <property type="entry name" value="M23ase_b-sheet_dom"/>
</dbReference>
<dbReference type="PANTHER" id="PTHR21666:SF289">
    <property type="entry name" value="L-ALA--D-GLU ENDOPEPTIDASE"/>
    <property type="match status" value="1"/>
</dbReference>